<evidence type="ECO:0000313" key="4">
    <source>
        <dbReference type="EMBL" id="GAA0627481.1"/>
    </source>
</evidence>
<evidence type="ECO:0000256" key="1">
    <source>
        <dbReference type="ARBA" id="ARBA00001946"/>
    </source>
</evidence>
<keyword evidence="5" id="KW-1185">Reference proteome</keyword>
<dbReference type="Gene3D" id="3.90.79.10">
    <property type="entry name" value="Nucleoside Triphosphate Pyrophosphohydrolase"/>
    <property type="match status" value="1"/>
</dbReference>
<comment type="cofactor">
    <cofactor evidence="1">
        <name>Mg(2+)</name>
        <dbReference type="ChEBI" id="CHEBI:18420"/>
    </cofactor>
</comment>
<dbReference type="Gene3D" id="6.10.250.1120">
    <property type="match status" value="1"/>
</dbReference>
<dbReference type="EMBL" id="BAAAHE010000029">
    <property type="protein sequence ID" value="GAA0627481.1"/>
    <property type="molecule type" value="Genomic_DNA"/>
</dbReference>
<dbReference type="RefSeq" id="WP_344606872.1">
    <property type="nucleotide sequence ID" value="NZ_BAAAHE010000029.1"/>
</dbReference>
<gene>
    <name evidence="4" type="ORF">GCM10009547_33800</name>
</gene>
<dbReference type="Pfam" id="PF12535">
    <property type="entry name" value="Nudix_N"/>
    <property type="match status" value="1"/>
</dbReference>
<protein>
    <submittedName>
        <fullName evidence="4">NUDIX hydrolase</fullName>
    </submittedName>
</protein>
<proteinExistence type="predicted"/>
<dbReference type="InterPro" id="IPR059176">
    <property type="entry name" value="UDP-X_N"/>
</dbReference>
<dbReference type="InterPro" id="IPR015797">
    <property type="entry name" value="NUDIX_hydrolase-like_dom_sf"/>
</dbReference>
<dbReference type="Pfam" id="PF00293">
    <property type="entry name" value="NUDIX"/>
    <property type="match status" value="1"/>
</dbReference>
<dbReference type="SUPFAM" id="SSF55811">
    <property type="entry name" value="Nudix"/>
    <property type="match status" value="1"/>
</dbReference>
<dbReference type="Proteomes" id="UP001500957">
    <property type="component" value="Unassembled WGS sequence"/>
</dbReference>
<dbReference type="InterPro" id="IPR000086">
    <property type="entry name" value="NUDIX_hydrolase_dom"/>
</dbReference>
<name>A0ABN1H2U9_9ACTN</name>
<sequence>MSSADLPEVPEDLPGVPAGSPWLAWARKLDAMARIGSTFASNPYETRRYTELAAISKAMLAELWARPEVELPELYHPTEGYVTPKVDVRAAVFDDENRLLLVREVADGRWSLPGGWADVGDSPASSAEREVREESGFHCRLTHLIGVFDAHDPGSPFSAYKIVFAGDIIGGEAGGDHETDGVGFYTRDQLPPLSHRRTPDRVVDAIFAHRADPTRPALFE</sequence>
<dbReference type="PANTHER" id="PTHR43046:SF16">
    <property type="entry name" value="ADP-RIBOSE PYROPHOSPHATASE YJHB-RELATED"/>
    <property type="match status" value="1"/>
</dbReference>
<evidence type="ECO:0000313" key="5">
    <source>
        <dbReference type="Proteomes" id="UP001500957"/>
    </source>
</evidence>
<evidence type="ECO:0000259" key="3">
    <source>
        <dbReference type="PROSITE" id="PS51462"/>
    </source>
</evidence>
<organism evidence="4 5">
    <name type="scientific">Sporichthya brevicatena</name>
    <dbReference type="NCBI Taxonomy" id="171442"/>
    <lineage>
        <taxon>Bacteria</taxon>
        <taxon>Bacillati</taxon>
        <taxon>Actinomycetota</taxon>
        <taxon>Actinomycetes</taxon>
        <taxon>Sporichthyales</taxon>
        <taxon>Sporichthyaceae</taxon>
        <taxon>Sporichthya</taxon>
    </lineage>
</organism>
<evidence type="ECO:0000256" key="2">
    <source>
        <dbReference type="ARBA" id="ARBA00022801"/>
    </source>
</evidence>
<reference evidence="4 5" key="1">
    <citation type="journal article" date="2019" name="Int. J. Syst. Evol. Microbiol.">
        <title>The Global Catalogue of Microorganisms (GCM) 10K type strain sequencing project: providing services to taxonomists for standard genome sequencing and annotation.</title>
        <authorList>
            <consortium name="The Broad Institute Genomics Platform"/>
            <consortium name="The Broad Institute Genome Sequencing Center for Infectious Disease"/>
            <person name="Wu L."/>
            <person name="Ma J."/>
        </authorList>
    </citation>
    <scope>NUCLEOTIDE SEQUENCE [LARGE SCALE GENOMIC DNA]</scope>
    <source>
        <strain evidence="4 5">JCM 10671</strain>
    </source>
</reference>
<keyword evidence="2 4" id="KW-0378">Hydrolase</keyword>
<dbReference type="PANTHER" id="PTHR43046">
    <property type="entry name" value="GDP-MANNOSE MANNOSYL HYDROLASE"/>
    <property type="match status" value="1"/>
</dbReference>
<accession>A0ABN1H2U9</accession>
<feature type="domain" description="Nudix hydrolase" evidence="3">
    <location>
        <begin position="83"/>
        <end position="207"/>
    </location>
</feature>
<dbReference type="PROSITE" id="PS51462">
    <property type="entry name" value="NUDIX"/>
    <property type="match status" value="1"/>
</dbReference>
<dbReference type="GO" id="GO:0016787">
    <property type="term" value="F:hydrolase activity"/>
    <property type="evidence" value="ECO:0007669"/>
    <property type="project" value="UniProtKB-KW"/>
</dbReference>
<comment type="caution">
    <text evidence="4">The sequence shown here is derived from an EMBL/GenBank/DDBJ whole genome shotgun (WGS) entry which is preliminary data.</text>
</comment>